<protein>
    <recommendedName>
        <fullName evidence="3">Phage repressor protein C, contains Cro/C1-type HTH and peptisase s24 domains</fullName>
    </recommendedName>
</protein>
<dbReference type="OrthoDB" id="796548at2"/>
<dbReference type="Proteomes" id="UP000183253">
    <property type="component" value="Unassembled WGS sequence"/>
</dbReference>
<evidence type="ECO:0000313" key="2">
    <source>
        <dbReference type="Proteomes" id="UP000183253"/>
    </source>
</evidence>
<gene>
    <name evidence="1" type="ORF">SAMN05444145_102155</name>
</gene>
<dbReference type="STRING" id="1033731.SAMN05444145_102155"/>
<accession>A0A1H3ZCE2</accession>
<sequence>MREKQNNWQRIEAVIKWANMSTNYFARHIGLARGENLYQIKRGNNGISLDVADRIVAKFPQVDKLWLLTGEGQMFSDERTRGPQIPFYDVDVEHGLEHLEHLEPESNLILPPVGACDLAMSYTGRAMGALVPPGTVVLLKAVDRDAIIPGGEYAIVSRKIVTLRIVRAADEEGKVRLVAGDRENYDDILLKVSDIVAVYKVKGKLIINS</sequence>
<dbReference type="AlphaFoldDB" id="A0A1H3ZCE2"/>
<keyword evidence="2" id="KW-1185">Reference proteome</keyword>
<reference evidence="1 2" key="1">
    <citation type="submission" date="2016-10" db="EMBL/GenBank/DDBJ databases">
        <authorList>
            <person name="de Groot N.N."/>
        </authorList>
    </citation>
    <scope>NUCLEOTIDE SEQUENCE [LARGE SCALE GENOMIC DNA]</scope>
    <source>
        <strain evidence="1 2">DSM 25383</strain>
    </source>
</reference>
<name>A0A1H3ZCE2_9BACT</name>
<organism evidence="1 2">
    <name type="scientific">Alistipes timonensis JC136</name>
    <dbReference type="NCBI Taxonomy" id="1033731"/>
    <lineage>
        <taxon>Bacteria</taxon>
        <taxon>Pseudomonadati</taxon>
        <taxon>Bacteroidota</taxon>
        <taxon>Bacteroidia</taxon>
        <taxon>Bacteroidales</taxon>
        <taxon>Rikenellaceae</taxon>
        <taxon>Alistipes</taxon>
    </lineage>
</organism>
<evidence type="ECO:0000313" key="1">
    <source>
        <dbReference type="EMBL" id="SEA21041.1"/>
    </source>
</evidence>
<evidence type="ECO:0008006" key="3">
    <source>
        <dbReference type="Google" id="ProtNLM"/>
    </source>
</evidence>
<dbReference type="EMBL" id="FNRI01000002">
    <property type="protein sequence ID" value="SEA21041.1"/>
    <property type="molecule type" value="Genomic_DNA"/>
</dbReference>
<dbReference type="RefSeq" id="WP_010263979.1">
    <property type="nucleotide sequence ID" value="NZ_CAEG01000012.1"/>
</dbReference>
<proteinExistence type="predicted"/>